<organism evidence="1 2">
    <name type="scientific">Liquorilactobacillus nagelii</name>
    <dbReference type="NCBI Taxonomy" id="82688"/>
    <lineage>
        <taxon>Bacteria</taxon>
        <taxon>Bacillati</taxon>
        <taxon>Bacillota</taxon>
        <taxon>Bacilli</taxon>
        <taxon>Lactobacillales</taxon>
        <taxon>Lactobacillaceae</taxon>
        <taxon>Liquorilactobacillus</taxon>
    </lineage>
</organism>
<name>A0A3S6R2L6_9LACO</name>
<keyword evidence="2" id="KW-1185">Reference proteome</keyword>
<evidence type="ECO:0000313" key="1">
    <source>
        <dbReference type="EMBL" id="AUJ32867.1"/>
    </source>
</evidence>
<dbReference type="Proteomes" id="UP000324497">
    <property type="component" value="Chromosome"/>
</dbReference>
<proteinExistence type="predicted"/>
<accession>A0A3S6R2L6</accession>
<protein>
    <recommendedName>
        <fullName evidence="3">SAP domain-containing protein</fullName>
    </recommendedName>
</protein>
<sequence>MGILTLNKFKQTYYYKTELIELCREYHLPTSGTKAELNQYLELYLTGTPAGRIQPVRLSVNVKRLTYEQLTLNTKVVGSGFCFNAAARKFFAEYFDQKNFSFKKEMAIIKRRAEVNHDTTLTIGGLLAEYQKLASPTNRCMVAEEATYQWNHFVRDFCQSPESKFFKAKMKVAAILWQHCKQSKMSKKYTKELTNKYAAEINQFKIKR</sequence>
<gene>
    <name evidence="1" type="ORF">BSQ50_10155</name>
</gene>
<dbReference type="Pfam" id="PF18953">
    <property type="entry name" value="SAP_new25"/>
    <property type="match status" value="1"/>
</dbReference>
<dbReference type="RefSeq" id="WP_148127110.1">
    <property type="nucleotide sequence ID" value="NZ_CP018180.1"/>
</dbReference>
<dbReference type="AlphaFoldDB" id="A0A3S6R2L6"/>
<reference evidence="1 2" key="1">
    <citation type="submission" date="2016-11" db="EMBL/GenBank/DDBJ databases">
        <title>Interaction between Lactobacillus species and yeast in water kefir.</title>
        <authorList>
            <person name="Behr J."/>
            <person name="Xu D."/>
            <person name="Vogel R.F."/>
        </authorList>
    </citation>
    <scope>NUCLEOTIDE SEQUENCE [LARGE SCALE GENOMIC DNA]</scope>
    <source>
        <strain evidence="1 2">TMW 1.1827</strain>
    </source>
</reference>
<dbReference type="KEGG" id="lng:BSQ50_10155"/>
<dbReference type="EMBL" id="CP018180">
    <property type="protein sequence ID" value="AUJ32867.1"/>
    <property type="molecule type" value="Genomic_DNA"/>
</dbReference>
<evidence type="ECO:0000313" key="2">
    <source>
        <dbReference type="Proteomes" id="UP000324497"/>
    </source>
</evidence>
<evidence type="ECO:0008006" key="3">
    <source>
        <dbReference type="Google" id="ProtNLM"/>
    </source>
</evidence>